<dbReference type="EMBL" id="JAEPRB010000042">
    <property type="protein sequence ID" value="KAG2224447.1"/>
    <property type="molecule type" value="Genomic_DNA"/>
</dbReference>
<proteinExistence type="inferred from homology"/>
<dbReference type="HAMAP" id="MF_00361">
    <property type="entry name" value="NAD_kinase"/>
    <property type="match status" value="1"/>
</dbReference>
<dbReference type="Gene3D" id="3.40.50.10330">
    <property type="entry name" value="Probable inorganic polyphosphate/atp-NAD kinase, domain 1"/>
    <property type="match status" value="1"/>
</dbReference>
<evidence type="ECO:0000256" key="1">
    <source>
        <dbReference type="ARBA" id="ARBA00010995"/>
    </source>
</evidence>
<feature type="compositionally biased region" description="Basic and acidic residues" evidence="6">
    <location>
        <begin position="457"/>
        <end position="470"/>
    </location>
</feature>
<evidence type="ECO:0000256" key="2">
    <source>
        <dbReference type="ARBA" id="ARBA00022679"/>
    </source>
</evidence>
<sequence>MEETDIHDALDVNSTATLAVTANQVKAELRRASANIPNHNDNIPNVVNYLSQKRIKWKHSHDKIMIVTKAKDYQLLRYTRGLAQWLITKSRFGKRYPFTVYVDGHLKDEKSFKYQELCEKNSIFKEKLQFWTPKLCHENPSMFHLIITLGGDGTVLFTSWLFQTIVPPVMSFHLGSLNFLAPFPYDHHKEELNDLFEGENGFRTTVRMRLSCTVYRVACQEEEKIQDMLLNEEKVAQHKKKHHPHEKMTSSVMLETAWMKKQLLQSGSNQEGLSKEERQYLKKAVPCYTTIPCETYEVLNELVVDRGPSSYMSMLELFGDERHLTTVQADGLVIATPTGSTAYSLSAHGSLTHPDIRATLVTPICPHTLSFRPMLLPETMSIRVVVPFGSSKSAYCSFDGRNRVELRSGDHVKITMSPYPFPTVCRTESSDDWFSSLQSSLQWNVRQRQSYVILESDKESKETDEKEKVSGTDNMLACLKEEHEDDNKSAAYDAQKDNDDGEIYTLTDEEDNDIDSEENHYQGIPMWGSDELKL</sequence>
<keyword evidence="4" id="KW-0521">NADP</keyword>
<comment type="similarity">
    <text evidence="1">Belongs to the NAD kinase family.</text>
</comment>
<evidence type="ECO:0000313" key="8">
    <source>
        <dbReference type="Proteomes" id="UP000646827"/>
    </source>
</evidence>
<dbReference type="InterPro" id="IPR002504">
    <property type="entry name" value="NADK"/>
</dbReference>
<evidence type="ECO:0008006" key="9">
    <source>
        <dbReference type="Google" id="ProtNLM"/>
    </source>
</evidence>
<comment type="caution">
    <text evidence="7">The sequence shown here is derived from an EMBL/GenBank/DDBJ whole genome shotgun (WGS) entry which is preliminary data.</text>
</comment>
<feature type="region of interest" description="Disordered" evidence="6">
    <location>
        <begin position="457"/>
        <end position="476"/>
    </location>
</feature>
<dbReference type="Gene3D" id="2.60.200.30">
    <property type="entry name" value="Probable inorganic polyphosphate/atp-NAD kinase, domain 2"/>
    <property type="match status" value="1"/>
</dbReference>
<name>A0A8H7S7X6_9FUNG</name>
<feature type="compositionally biased region" description="Basic and acidic residues" evidence="6">
    <location>
        <begin position="481"/>
        <end position="498"/>
    </location>
</feature>
<dbReference type="GO" id="GO:0003951">
    <property type="term" value="F:NAD+ kinase activity"/>
    <property type="evidence" value="ECO:0007669"/>
    <property type="project" value="InterPro"/>
</dbReference>
<keyword evidence="3" id="KW-0418">Kinase</keyword>
<dbReference type="SUPFAM" id="SSF111331">
    <property type="entry name" value="NAD kinase/diacylglycerol kinase-like"/>
    <property type="match status" value="1"/>
</dbReference>
<organism evidence="7 8">
    <name type="scientific">Circinella minor</name>
    <dbReference type="NCBI Taxonomy" id="1195481"/>
    <lineage>
        <taxon>Eukaryota</taxon>
        <taxon>Fungi</taxon>
        <taxon>Fungi incertae sedis</taxon>
        <taxon>Mucoromycota</taxon>
        <taxon>Mucoromycotina</taxon>
        <taxon>Mucoromycetes</taxon>
        <taxon>Mucorales</taxon>
        <taxon>Lichtheimiaceae</taxon>
        <taxon>Circinella</taxon>
    </lineage>
</organism>
<evidence type="ECO:0000256" key="6">
    <source>
        <dbReference type="SAM" id="MobiDB-lite"/>
    </source>
</evidence>
<dbReference type="InterPro" id="IPR017438">
    <property type="entry name" value="ATP-NAD_kinase_N"/>
</dbReference>
<accession>A0A8H7S7X6</accession>
<feature type="compositionally biased region" description="Acidic residues" evidence="6">
    <location>
        <begin position="499"/>
        <end position="516"/>
    </location>
</feature>
<dbReference type="Proteomes" id="UP000646827">
    <property type="component" value="Unassembled WGS sequence"/>
</dbReference>
<gene>
    <name evidence="7" type="ORF">INT45_010513</name>
</gene>
<evidence type="ECO:0000256" key="4">
    <source>
        <dbReference type="ARBA" id="ARBA00022857"/>
    </source>
</evidence>
<dbReference type="Pfam" id="PF20143">
    <property type="entry name" value="NAD_kinase_C"/>
    <property type="match status" value="1"/>
</dbReference>
<dbReference type="GO" id="GO:0006741">
    <property type="term" value="P:NADP+ biosynthetic process"/>
    <property type="evidence" value="ECO:0007669"/>
    <property type="project" value="InterPro"/>
</dbReference>
<dbReference type="PANTHER" id="PTHR20275:SF0">
    <property type="entry name" value="NAD KINASE"/>
    <property type="match status" value="1"/>
</dbReference>
<protein>
    <recommendedName>
        <fullName evidence="9">NAD+ kinase</fullName>
    </recommendedName>
</protein>
<keyword evidence="2" id="KW-0808">Transferase</keyword>
<keyword evidence="5" id="KW-0520">NAD</keyword>
<dbReference type="InterPro" id="IPR016064">
    <property type="entry name" value="NAD/diacylglycerol_kinase_sf"/>
</dbReference>
<evidence type="ECO:0000313" key="7">
    <source>
        <dbReference type="EMBL" id="KAG2224447.1"/>
    </source>
</evidence>
<evidence type="ECO:0000256" key="5">
    <source>
        <dbReference type="ARBA" id="ARBA00023027"/>
    </source>
</evidence>
<dbReference type="OrthoDB" id="24581at2759"/>
<dbReference type="InterPro" id="IPR017437">
    <property type="entry name" value="ATP-NAD_kinase_PpnK-typ_C"/>
</dbReference>
<dbReference type="PANTHER" id="PTHR20275">
    <property type="entry name" value="NAD KINASE"/>
    <property type="match status" value="1"/>
</dbReference>
<keyword evidence="8" id="KW-1185">Reference proteome</keyword>
<reference evidence="7 8" key="1">
    <citation type="submission" date="2020-12" db="EMBL/GenBank/DDBJ databases">
        <title>Metabolic potential, ecology and presence of endohyphal bacteria is reflected in genomic diversity of Mucoromycotina.</title>
        <authorList>
            <person name="Muszewska A."/>
            <person name="Okrasinska A."/>
            <person name="Steczkiewicz K."/>
            <person name="Drgas O."/>
            <person name="Orlowska M."/>
            <person name="Perlinska-Lenart U."/>
            <person name="Aleksandrzak-Piekarczyk T."/>
            <person name="Szatraj K."/>
            <person name="Zielenkiewicz U."/>
            <person name="Pilsyk S."/>
            <person name="Malc E."/>
            <person name="Mieczkowski P."/>
            <person name="Kruszewska J.S."/>
            <person name="Biernat P."/>
            <person name="Pawlowska J."/>
        </authorList>
    </citation>
    <scope>NUCLEOTIDE SEQUENCE [LARGE SCALE GENOMIC DNA]</scope>
    <source>
        <strain evidence="7 8">CBS 142.35</strain>
    </source>
</reference>
<dbReference type="GO" id="GO:0019674">
    <property type="term" value="P:NAD+ metabolic process"/>
    <property type="evidence" value="ECO:0007669"/>
    <property type="project" value="InterPro"/>
</dbReference>
<feature type="region of interest" description="Disordered" evidence="6">
    <location>
        <begin position="481"/>
        <end position="534"/>
    </location>
</feature>
<dbReference type="AlphaFoldDB" id="A0A8H7S7X6"/>
<dbReference type="Pfam" id="PF01513">
    <property type="entry name" value="NAD_kinase"/>
    <property type="match status" value="1"/>
</dbReference>
<evidence type="ECO:0000256" key="3">
    <source>
        <dbReference type="ARBA" id="ARBA00022777"/>
    </source>
</evidence>